<keyword evidence="5 7" id="KW-0807">Transducer</keyword>
<dbReference type="CDD" id="cd06225">
    <property type="entry name" value="HAMP"/>
    <property type="match status" value="1"/>
</dbReference>
<keyword evidence="2 8" id="KW-0812">Transmembrane</keyword>
<dbReference type="InterPro" id="IPR004089">
    <property type="entry name" value="MCPsignal_dom"/>
</dbReference>
<dbReference type="SUPFAM" id="SSF58104">
    <property type="entry name" value="Methyl-accepting chemotaxis protein (MCP) signaling domain"/>
    <property type="match status" value="1"/>
</dbReference>
<evidence type="ECO:0000256" key="1">
    <source>
        <dbReference type="ARBA" id="ARBA00004141"/>
    </source>
</evidence>
<feature type="transmembrane region" description="Helical" evidence="8">
    <location>
        <begin position="12"/>
        <end position="32"/>
    </location>
</feature>
<feature type="domain" description="Methyl-accepting transducer" evidence="9">
    <location>
        <begin position="383"/>
        <end position="619"/>
    </location>
</feature>
<evidence type="ECO:0000256" key="2">
    <source>
        <dbReference type="ARBA" id="ARBA00022692"/>
    </source>
</evidence>
<name>A0A2N8T2A1_STUST</name>
<dbReference type="SMART" id="SM00283">
    <property type="entry name" value="MA"/>
    <property type="match status" value="1"/>
</dbReference>
<dbReference type="PROSITE" id="PS50111">
    <property type="entry name" value="CHEMOTAXIS_TRANSDUC_2"/>
    <property type="match status" value="1"/>
</dbReference>
<evidence type="ECO:0000256" key="4">
    <source>
        <dbReference type="ARBA" id="ARBA00023136"/>
    </source>
</evidence>
<dbReference type="GO" id="GO:0006935">
    <property type="term" value="P:chemotaxis"/>
    <property type="evidence" value="ECO:0007669"/>
    <property type="project" value="UniProtKB-ARBA"/>
</dbReference>
<dbReference type="Pfam" id="PF00015">
    <property type="entry name" value="MCPsignal"/>
    <property type="match status" value="1"/>
</dbReference>
<evidence type="ECO:0000259" key="10">
    <source>
        <dbReference type="PROSITE" id="PS50885"/>
    </source>
</evidence>
<dbReference type="AlphaFoldDB" id="A0A2N8T2A1"/>
<dbReference type="RefSeq" id="WP_102894967.1">
    <property type="nucleotide sequence ID" value="NZ_JAMOHU010000006.1"/>
</dbReference>
<dbReference type="SMART" id="SM00304">
    <property type="entry name" value="HAMP"/>
    <property type="match status" value="2"/>
</dbReference>
<dbReference type="GO" id="GO:0007165">
    <property type="term" value="P:signal transduction"/>
    <property type="evidence" value="ECO:0007669"/>
    <property type="project" value="UniProtKB-KW"/>
</dbReference>
<evidence type="ECO:0000256" key="6">
    <source>
        <dbReference type="ARBA" id="ARBA00029447"/>
    </source>
</evidence>
<comment type="caution">
    <text evidence="11">The sequence shown here is derived from an EMBL/GenBank/DDBJ whole genome shotgun (WGS) entry which is preliminary data.</text>
</comment>
<feature type="transmembrane region" description="Helical" evidence="8">
    <location>
        <begin position="266"/>
        <end position="288"/>
    </location>
</feature>
<dbReference type="InterPro" id="IPR003660">
    <property type="entry name" value="HAMP_dom"/>
</dbReference>
<sequence length="655" mass="69544">MLSNLSMKNKLLFTVLPLMLLIYLATVLLVYYSGKSSTEALAEVAVNAVARQQAAEISKSFDASLHALRNTAGLLGSEMIDGELPDRRIADQIAESLLRSQDSASAVWWVPRQGGTDRSVLWLRSGEHLHPGLEPQREALLARMGQAGPASVQVIPLLALDDRQVIGLLMPVLAGQQVVGTLGVGLDVVQLQQQVAALRPLDVGVAALIASDNTLVAHPDPGRVGKRQQDTEGDFLGDYFEVVIESVRKGQGMTLRFDSPAMSEEVFMLVTPVAIGADVTPWSLGLALPSSALLGGVKTLALQLILLGIFASLVLAITVVLLGRALARPLQRVVEAVHELATGDADLCARLPIRGDDELTNLAREFNRFLETLWELVREINGTSQAVQGISTELHAQSRSAERSVDAQRDEVGQLATAMQEMAATVDEVAGNAGQAAVATGEGDQAVALGQEKVSGLVAAIHDDADTLEHVSTLAAQLGEASQSIGTIVAVISDIADQTNLLALNASIESARAGEQGRGFAVVADEVRALARRTHSSTEEVRASIHLIQERTARVVDIIEQSRRSSLDNIASARQASEALESISRIMAKLRGMSQQIATATQQQAATSDLLSRSLVSIADSAERSSQSAGAVSQRSDGLEASATRLNALVSRFRL</sequence>
<reference evidence="11 12" key="1">
    <citation type="submission" date="2018-01" db="EMBL/GenBank/DDBJ databases">
        <title>Denitrification phenotypes of diverse strains of Pseudomonas stutzeri.</title>
        <authorList>
            <person name="Milligan D.A."/>
            <person name="Bergaust L."/>
            <person name="Bakken L.R."/>
            <person name="Frostegard A."/>
        </authorList>
    </citation>
    <scope>NUCLEOTIDE SEQUENCE [LARGE SCALE GENOMIC DNA]</scope>
    <source>
        <strain evidence="11 12">24a75</strain>
    </source>
</reference>
<evidence type="ECO:0000256" key="5">
    <source>
        <dbReference type="ARBA" id="ARBA00023224"/>
    </source>
</evidence>
<comment type="subcellular location">
    <subcellularLocation>
        <location evidence="1">Membrane</location>
        <topology evidence="1">Multi-pass membrane protein</topology>
    </subcellularLocation>
</comment>
<proteinExistence type="inferred from homology"/>
<dbReference type="PROSITE" id="PS50885">
    <property type="entry name" value="HAMP"/>
    <property type="match status" value="1"/>
</dbReference>
<organism evidence="11 12">
    <name type="scientific">Stutzerimonas stutzeri</name>
    <name type="common">Pseudomonas stutzeri</name>
    <dbReference type="NCBI Taxonomy" id="316"/>
    <lineage>
        <taxon>Bacteria</taxon>
        <taxon>Pseudomonadati</taxon>
        <taxon>Pseudomonadota</taxon>
        <taxon>Gammaproteobacteria</taxon>
        <taxon>Pseudomonadales</taxon>
        <taxon>Pseudomonadaceae</taxon>
        <taxon>Stutzerimonas</taxon>
    </lineage>
</organism>
<evidence type="ECO:0000259" key="9">
    <source>
        <dbReference type="PROSITE" id="PS50111"/>
    </source>
</evidence>
<dbReference type="PANTHER" id="PTHR32089">
    <property type="entry name" value="METHYL-ACCEPTING CHEMOTAXIS PROTEIN MCPB"/>
    <property type="match status" value="1"/>
</dbReference>
<dbReference type="EMBL" id="POUT01000008">
    <property type="protein sequence ID" value="PNG08836.1"/>
    <property type="molecule type" value="Genomic_DNA"/>
</dbReference>
<evidence type="ECO:0000256" key="8">
    <source>
        <dbReference type="SAM" id="Phobius"/>
    </source>
</evidence>
<dbReference type="Gene3D" id="3.30.450.20">
    <property type="entry name" value="PAS domain"/>
    <property type="match status" value="1"/>
</dbReference>
<dbReference type="GO" id="GO:0016020">
    <property type="term" value="C:membrane"/>
    <property type="evidence" value="ECO:0007669"/>
    <property type="project" value="UniProtKB-SubCell"/>
</dbReference>
<feature type="transmembrane region" description="Helical" evidence="8">
    <location>
        <begin position="300"/>
        <end position="322"/>
    </location>
</feature>
<evidence type="ECO:0000256" key="7">
    <source>
        <dbReference type="PROSITE-ProRule" id="PRU00284"/>
    </source>
</evidence>
<evidence type="ECO:0000313" key="12">
    <source>
        <dbReference type="Proteomes" id="UP000236023"/>
    </source>
</evidence>
<comment type="similarity">
    <text evidence="6">Belongs to the methyl-accepting chemotaxis (MCP) protein family.</text>
</comment>
<feature type="domain" description="HAMP" evidence="10">
    <location>
        <begin position="324"/>
        <end position="378"/>
    </location>
</feature>
<keyword evidence="4 8" id="KW-0472">Membrane</keyword>
<dbReference type="FunFam" id="1.10.287.950:FF:000001">
    <property type="entry name" value="Methyl-accepting chemotaxis sensory transducer"/>
    <property type="match status" value="1"/>
</dbReference>
<dbReference type="Pfam" id="PF00672">
    <property type="entry name" value="HAMP"/>
    <property type="match status" value="1"/>
</dbReference>
<protein>
    <submittedName>
        <fullName evidence="11">Methyl-accepting chemotaxis protein</fullName>
    </submittedName>
</protein>
<dbReference type="PANTHER" id="PTHR32089:SF112">
    <property type="entry name" value="LYSOZYME-LIKE PROTEIN-RELATED"/>
    <property type="match status" value="1"/>
</dbReference>
<gene>
    <name evidence="11" type="ORF">CXK94_15110</name>
</gene>
<keyword evidence="3 8" id="KW-1133">Transmembrane helix</keyword>
<evidence type="ECO:0000313" key="11">
    <source>
        <dbReference type="EMBL" id="PNG08836.1"/>
    </source>
</evidence>
<dbReference type="Proteomes" id="UP000236023">
    <property type="component" value="Unassembled WGS sequence"/>
</dbReference>
<accession>A0A2N8T2A1</accession>
<evidence type="ECO:0000256" key="3">
    <source>
        <dbReference type="ARBA" id="ARBA00022989"/>
    </source>
</evidence>
<dbReference type="Gene3D" id="1.10.287.950">
    <property type="entry name" value="Methyl-accepting chemotaxis protein"/>
    <property type="match status" value="1"/>
</dbReference>